<evidence type="ECO:0000313" key="2">
    <source>
        <dbReference type="Proteomes" id="UP001358417"/>
    </source>
</evidence>
<proteinExistence type="predicted"/>
<dbReference type="SUPFAM" id="SSF51735">
    <property type="entry name" value="NAD(P)-binding Rossmann-fold domains"/>
    <property type="match status" value="1"/>
</dbReference>
<evidence type="ECO:0000313" key="1">
    <source>
        <dbReference type="EMBL" id="KAK5061067.1"/>
    </source>
</evidence>
<comment type="caution">
    <text evidence="1">The sequence shown here is derived from an EMBL/GenBank/DDBJ whole genome shotgun (WGS) entry which is preliminary data.</text>
</comment>
<organism evidence="1 2">
    <name type="scientific">Exophiala bonariae</name>
    <dbReference type="NCBI Taxonomy" id="1690606"/>
    <lineage>
        <taxon>Eukaryota</taxon>
        <taxon>Fungi</taxon>
        <taxon>Dikarya</taxon>
        <taxon>Ascomycota</taxon>
        <taxon>Pezizomycotina</taxon>
        <taxon>Eurotiomycetes</taxon>
        <taxon>Chaetothyriomycetidae</taxon>
        <taxon>Chaetothyriales</taxon>
        <taxon>Herpotrichiellaceae</taxon>
        <taxon>Exophiala</taxon>
    </lineage>
</organism>
<dbReference type="RefSeq" id="XP_064710164.1">
    <property type="nucleotide sequence ID" value="XM_064851161.1"/>
</dbReference>
<dbReference type="AlphaFoldDB" id="A0AAV9NN14"/>
<dbReference type="InterPro" id="IPR002347">
    <property type="entry name" value="SDR_fam"/>
</dbReference>
<accession>A0AAV9NN14</accession>
<dbReference type="PANTHER" id="PTHR43975:SF2">
    <property type="entry name" value="EG:BACR7A4.14 PROTEIN-RELATED"/>
    <property type="match status" value="1"/>
</dbReference>
<dbReference type="Gene3D" id="3.40.50.720">
    <property type="entry name" value="NAD(P)-binding Rossmann-like Domain"/>
    <property type="match status" value="1"/>
</dbReference>
<reference evidence="1 2" key="1">
    <citation type="submission" date="2023-08" db="EMBL/GenBank/DDBJ databases">
        <title>Black Yeasts Isolated from many extreme environments.</title>
        <authorList>
            <person name="Coleine C."/>
            <person name="Stajich J.E."/>
            <person name="Selbmann L."/>
        </authorList>
    </citation>
    <scope>NUCLEOTIDE SEQUENCE [LARGE SCALE GENOMIC DNA]</scope>
    <source>
        <strain evidence="1 2">CCFEE 5792</strain>
    </source>
</reference>
<dbReference type="EMBL" id="JAVRRD010000003">
    <property type="protein sequence ID" value="KAK5061067.1"/>
    <property type="molecule type" value="Genomic_DNA"/>
</dbReference>
<dbReference type="Pfam" id="PF00106">
    <property type="entry name" value="adh_short"/>
    <property type="match status" value="1"/>
</dbReference>
<evidence type="ECO:0008006" key="3">
    <source>
        <dbReference type="Google" id="ProtNLM"/>
    </source>
</evidence>
<name>A0AAV9NN14_9EURO</name>
<dbReference type="InterPro" id="IPR036291">
    <property type="entry name" value="NAD(P)-bd_dom_sf"/>
</dbReference>
<dbReference type="Proteomes" id="UP001358417">
    <property type="component" value="Unassembled WGS sequence"/>
</dbReference>
<gene>
    <name evidence="1" type="ORF">LTR84_007608</name>
</gene>
<keyword evidence="2" id="KW-1185">Reference proteome</keyword>
<dbReference type="GeneID" id="89975774"/>
<dbReference type="PANTHER" id="PTHR43975">
    <property type="entry name" value="ZGC:101858"/>
    <property type="match status" value="1"/>
</dbReference>
<protein>
    <recommendedName>
        <fullName evidence="3">NAD(P)-binding protein</fullName>
    </recommendedName>
</protein>
<dbReference type="PRINTS" id="PR00081">
    <property type="entry name" value="GDHRDH"/>
</dbReference>
<dbReference type="CDD" id="cd05233">
    <property type="entry name" value="SDR_c"/>
    <property type="match status" value="1"/>
</dbReference>
<sequence>MSSPSFTKIYRQDTYPAIDPSRPENSVKDKTVIVTGAGIGGIGSEVALSFAKAGATKIAIVGRTEKTLQGTKTAIGNAYPKTNVFIAVADVGKAESMGCAAHDIRVAIGAWDIFANYAAALPPLSTIAGADEDTSWDAFEAIARFPFHFAKHFAPKARPNATFINANAGASHLPAAQLPKCSAYCAAKLAAAKLDDYLAVENPNLRVFTVHPGVIDTSMLKQVFGNTGGKELPKGISAVLSQVALPAHFTVWLASAEADFLRGRYIWVNWDVEELTSRRQEIEKDPLLFKIVLGGWPFQETKS</sequence>